<dbReference type="AlphaFoldDB" id="A0AAD7ED18"/>
<organism evidence="1 2">
    <name type="scientific">Mycena albidolilacea</name>
    <dbReference type="NCBI Taxonomy" id="1033008"/>
    <lineage>
        <taxon>Eukaryota</taxon>
        <taxon>Fungi</taxon>
        <taxon>Dikarya</taxon>
        <taxon>Basidiomycota</taxon>
        <taxon>Agaricomycotina</taxon>
        <taxon>Agaricomycetes</taxon>
        <taxon>Agaricomycetidae</taxon>
        <taxon>Agaricales</taxon>
        <taxon>Marasmiineae</taxon>
        <taxon>Mycenaceae</taxon>
        <taxon>Mycena</taxon>
    </lineage>
</organism>
<comment type="caution">
    <text evidence="1">The sequence shown here is derived from an EMBL/GenBank/DDBJ whole genome shotgun (WGS) entry which is preliminary data.</text>
</comment>
<gene>
    <name evidence="1" type="ORF">DFH08DRAFT_822075</name>
</gene>
<name>A0AAD7ED18_9AGAR</name>
<dbReference type="EMBL" id="JARIHO010000071">
    <property type="protein sequence ID" value="KAJ7312636.1"/>
    <property type="molecule type" value="Genomic_DNA"/>
</dbReference>
<accession>A0AAD7ED18</accession>
<evidence type="ECO:0000313" key="1">
    <source>
        <dbReference type="EMBL" id="KAJ7312636.1"/>
    </source>
</evidence>
<reference evidence="1" key="1">
    <citation type="submission" date="2023-03" db="EMBL/GenBank/DDBJ databases">
        <title>Massive genome expansion in bonnet fungi (Mycena s.s.) driven by repeated elements and novel gene families across ecological guilds.</title>
        <authorList>
            <consortium name="Lawrence Berkeley National Laboratory"/>
            <person name="Harder C.B."/>
            <person name="Miyauchi S."/>
            <person name="Viragh M."/>
            <person name="Kuo A."/>
            <person name="Thoen E."/>
            <person name="Andreopoulos B."/>
            <person name="Lu D."/>
            <person name="Skrede I."/>
            <person name="Drula E."/>
            <person name="Henrissat B."/>
            <person name="Morin E."/>
            <person name="Kohler A."/>
            <person name="Barry K."/>
            <person name="LaButti K."/>
            <person name="Morin E."/>
            <person name="Salamov A."/>
            <person name="Lipzen A."/>
            <person name="Mereny Z."/>
            <person name="Hegedus B."/>
            <person name="Baldrian P."/>
            <person name="Stursova M."/>
            <person name="Weitz H."/>
            <person name="Taylor A."/>
            <person name="Grigoriev I.V."/>
            <person name="Nagy L.G."/>
            <person name="Martin F."/>
            <person name="Kauserud H."/>
        </authorList>
    </citation>
    <scope>NUCLEOTIDE SEQUENCE</scope>
    <source>
        <strain evidence="1">CBHHK002</strain>
    </source>
</reference>
<sequence length="217" mass="23477">MLRVCVPFEGVIITGGKSRCPDDEGPDEITELRVVAVQARLLRNNCELSTTTQIETMGSQAKSRELPTDQTTLNGVSNSHLGSHIGSPGASFALLFTHEPQSPPTCTLSRLKVSRLHCGFSSSGAATVTQHALGLIQKSSLFWTVANILWLPLANILWLPLAKIHGLQSAYSGEYLESISTDSASRKPENNHGKYKFFLDRTQQTTVAAVYGAAILP</sequence>
<proteinExistence type="predicted"/>
<protein>
    <submittedName>
        <fullName evidence="1">Uncharacterized protein</fullName>
    </submittedName>
</protein>
<dbReference type="Proteomes" id="UP001218218">
    <property type="component" value="Unassembled WGS sequence"/>
</dbReference>
<evidence type="ECO:0000313" key="2">
    <source>
        <dbReference type="Proteomes" id="UP001218218"/>
    </source>
</evidence>
<keyword evidence="2" id="KW-1185">Reference proteome</keyword>